<dbReference type="Pfam" id="PF13181">
    <property type="entry name" value="TPR_8"/>
    <property type="match status" value="1"/>
</dbReference>
<name>L1IPD5_GUITC</name>
<dbReference type="SUPFAM" id="SSF48452">
    <property type="entry name" value="TPR-like"/>
    <property type="match status" value="1"/>
</dbReference>
<dbReference type="Proteomes" id="UP000011087">
    <property type="component" value="Unassembled WGS sequence"/>
</dbReference>
<proteinExistence type="inferred from homology"/>
<keyword evidence="7" id="KW-1185">Reference proteome</keyword>
<keyword evidence="1 3" id="KW-0802">TPR repeat</keyword>
<reference evidence="7" key="2">
    <citation type="submission" date="2012-11" db="EMBL/GenBank/DDBJ databases">
        <authorList>
            <person name="Kuo A."/>
            <person name="Curtis B.A."/>
            <person name="Tanifuji G."/>
            <person name="Burki F."/>
            <person name="Gruber A."/>
            <person name="Irimia M."/>
            <person name="Maruyama S."/>
            <person name="Arias M.C."/>
            <person name="Ball S.G."/>
            <person name="Gile G.H."/>
            <person name="Hirakawa Y."/>
            <person name="Hopkins J.F."/>
            <person name="Rensing S.A."/>
            <person name="Schmutz J."/>
            <person name="Symeonidi A."/>
            <person name="Elias M."/>
            <person name="Eveleigh R.J."/>
            <person name="Herman E.K."/>
            <person name="Klute M.J."/>
            <person name="Nakayama T."/>
            <person name="Obornik M."/>
            <person name="Reyes-Prieto A."/>
            <person name="Armbrust E.V."/>
            <person name="Aves S.J."/>
            <person name="Beiko R.G."/>
            <person name="Coutinho P."/>
            <person name="Dacks J.B."/>
            <person name="Durnford D.G."/>
            <person name="Fast N.M."/>
            <person name="Green B.R."/>
            <person name="Grisdale C."/>
            <person name="Hempe F."/>
            <person name="Henrissat B."/>
            <person name="Hoppner M.P."/>
            <person name="Ishida K.-I."/>
            <person name="Kim E."/>
            <person name="Koreny L."/>
            <person name="Kroth P.G."/>
            <person name="Liu Y."/>
            <person name="Malik S.-B."/>
            <person name="Maier U.G."/>
            <person name="McRose D."/>
            <person name="Mock T."/>
            <person name="Neilson J.A."/>
            <person name="Onodera N.T."/>
            <person name="Poole A.M."/>
            <person name="Pritham E.J."/>
            <person name="Richards T.A."/>
            <person name="Rocap G."/>
            <person name="Roy S.W."/>
            <person name="Sarai C."/>
            <person name="Schaack S."/>
            <person name="Shirato S."/>
            <person name="Slamovits C.H."/>
            <person name="Spencer D.F."/>
            <person name="Suzuki S."/>
            <person name="Worden A.Z."/>
            <person name="Zauner S."/>
            <person name="Barry K."/>
            <person name="Bell C."/>
            <person name="Bharti A.K."/>
            <person name="Crow J.A."/>
            <person name="Grimwood J."/>
            <person name="Kramer R."/>
            <person name="Lindquist E."/>
            <person name="Lucas S."/>
            <person name="Salamov A."/>
            <person name="McFadden G.I."/>
            <person name="Lane C.E."/>
            <person name="Keeling P.J."/>
            <person name="Gray M.W."/>
            <person name="Grigoriev I.V."/>
            <person name="Archibald J.M."/>
        </authorList>
    </citation>
    <scope>NUCLEOTIDE SEQUENCE</scope>
    <source>
        <strain evidence="7">CCMP2712</strain>
    </source>
</reference>
<evidence type="ECO:0000313" key="6">
    <source>
        <dbReference type="EnsemblProtists" id="EKX38151"/>
    </source>
</evidence>
<evidence type="ECO:0000256" key="4">
    <source>
        <dbReference type="SAM" id="MobiDB-lite"/>
    </source>
</evidence>
<dbReference type="GO" id="GO:0051301">
    <property type="term" value="P:cell division"/>
    <property type="evidence" value="ECO:0007669"/>
    <property type="project" value="TreeGrafter"/>
</dbReference>
<feature type="compositionally biased region" description="Basic and acidic residues" evidence="4">
    <location>
        <begin position="339"/>
        <end position="349"/>
    </location>
</feature>
<reference evidence="6" key="3">
    <citation type="submission" date="2016-03" db="UniProtKB">
        <authorList>
            <consortium name="EnsemblProtists"/>
        </authorList>
    </citation>
    <scope>IDENTIFICATION</scope>
</reference>
<organism evidence="5">
    <name type="scientific">Guillardia theta (strain CCMP2712)</name>
    <name type="common">Cryptophyte</name>
    <dbReference type="NCBI Taxonomy" id="905079"/>
    <lineage>
        <taxon>Eukaryota</taxon>
        <taxon>Cryptophyceae</taxon>
        <taxon>Pyrenomonadales</taxon>
        <taxon>Geminigeraceae</taxon>
        <taxon>Guillardia</taxon>
    </lineage>
</organism>
<dbReference type="RefSeq" id="XP_005825131.1">
    <property type="nucleotide sequence ID" value="XM_005825074.1"/>
</dbReference>
<evidence type="ECO:0000256" key="1">
    <source>
        <dbReference type="ARBA" id="ARBA00022803"/>
    </source>
</evidence>
<dbReference type="KEGG" id="gtt:GUITHDRAFT_115701"/>
<reference evidence="5 7" key="1">
    <citation type="journal article" date="2012" name="Nature">
        <title>Algal genomes reveal evolutionary mosaicism and the fate of nucleomorphs.</title>
        <authorList>
            <consortium name="DOE Joint Genome Institute"/>
            <person name="Curtis B.A."/>
            <person name="Tanifuji G."/>
            <person name="Burki F."/>
            <person name="Gruber A."/>
            <person name="Irimia M."/>
            <person name="Maruyama S."/>
            <person name="Arias M.C."/>
            <person name="Ball S.G."/>
            <person name="Gile G.H."/>
            <person name="Hirakawa Y."/>
            <person name="Hopkins J.F."/>
            <person name="Kuo A."/>
            <person name="Rensing S.A."/>
            <person name="Schmutz J."/>
            <person name="Symeonidi A."/>
            <person name="Elias M."/>
            <person name="Eveleigh R.J."/>
            <person name="Herman E.K."/>
            <person name="Klute M.J."/>
            <person name="Nakayama T."/>
            <person name="Obornik M."/>
            <person name="Reyes-Prieto A."/>
            <person name="Armbrust E.V."/>
            <person name="Aves S.J."/>
            <person name="Beiko R.G."/>
            <person name="Coutinho P."/>
            <person name="Dacks J.B."/>
            <person name="Durnford D.G."/>
            <person name="Fast N.M."/>
            <person name="Green B.R."/>
            <person name="Grisdale C.J."/>
            <person name="Hempel F."/>
            <person name="Henrissat B."/>
            <person name="Hoppner M.P."/>
            <person name="Ishida K."/>
            <person name="Kim E."/>
            <person name="Koreny L."/>
            <person name="Kroth P.G."/>
            <person name="Liu Y."/>
            <person name="Malik S.B."/>
            <person name="Maier U.G."/>
            <person name="McRose D."/>
            <person name="Mock T."/>
            <person name="Neilson J.A."/>
            <person name="Onodera N.T."/>
            <person name="Poole A.M."/>
            <person name="Pritham E.J."/>
            <person name="Richards T.A."/>
            <person name="Rocap G."/>
            <person name="Roy S.W."/>
            <person name="Sarai C."/>
            <person name="Schaack S."/>
            <person name="Shirato S."/>
            <person name="Slamovits C.H."/>
            <person name="Spencer D.F."/>
            <person name="Suzuki S."/>
            <person name="Worden A.Z."/>
            <person name="Zauner S."/>
            <person name="Barry K."/>
            <person name="Bell C."/>
            <person name="Bharti A.K."/>
            <person name="Crow J.A."/>
            <person name="Grimwood J."/>
            <person name="Kramer R."/>
            <person name="Lindquist E."/>
            <person name="Lucas S."/>
            <person name="Salamov A."/>
            <person name="McFadden G.I."/>
            <person name="Lane C.E."/>
            <person name="Keeling P.J."/>
            <person name="Gray M.W."/>
            <person name="Grigoriev I.V."/>
            <person name="Archibald J.M."/>
        </authorList>
    </citation>
    <scope>NUCLEOTIDE SEQUENCE</scope>
    <source>
        <strain evidence="5 7">CCMP2712</strain>
    </source>
</reference>
<dbReference type="InterPro" id="IPR011990">
    <property type="entry name" value="TPR-like_helical_dom_sf"/>
</dbReference>
<dbReference type="PANTHER" id="PTHR12558">
    <property type="entry name" value="CELL DIVISION CYCLE 16,23,27"/>
    <property type="match status" value="1"/>
</dbReference>
<feature type="repeat" description="TPR" evidence="3">
    <location>
        <begin position="132"/>
        <end position="165"/>
    </location>
</feature>
<evidence type="ECO:0000256" key="2">
    <source>
        <dbReference type="ARBA" id="ARBA00038210"/>
    </source>
</evidence>
<feature type="compositionally biased region" description="Basic and acidic residues" evidence="4">
    <location>
        <begin position="319"/>
        <end position="331"/>
    </location>
</feature>
<dbReference type="OrthoDB" id="1924189at2759"/>
<dbReference type="PROSITE" id="PS50005">
    <property type="entry name" value="TPR"/>
    <property type="match status" value="1"/>
</dbReference>
<feature type="region of interest" description="Disordered" evidence="4">
    <location>
        <begin position="32"/>
        <end position="56"/>
    </location>
</feature>
<dbReference type="STRING" id="905079.L1IPD5"/>
<dbReference type="GeneID" id="17294899"/>
<dbReference type="SMART" id="SM00028">
    <property type="entry name" value="TPR"/>
    <property type="match status" value="5"/>
</dbReference>
<evidence type="ECO:0000313" key="5">
    <source>
        <dbReference type="EMBL" id="EKX38151.1"/>
    </source>
</evidence>
<sequence length="349" mass="39520">MEKEKPSSHKAFCDCNLDALYTDLMSTFGRVRSSHESTNAPEPSTQHPDSSSEDAKRNAWKEDIEALYKEAESAHHIGDFEAAAHLYDAILSRDPYHTRSLAGFAMLMRMRGHLEEAEALYLQAIKIDSAFPDALCGYGLLLRTIDRHEEAEDMYKRALELDPCHVNTLCSYGAFMHTLKNNPDEAEAMYLKALKIDPHHVDSICNYAALKHVVRRDMETAEVLYRMGLEENPDHVGILYNYSSLLEEMGNDDGRAEEMYERAMELIQLLSPGIVESESDYCTESSVNDEEWDGECDDYGTDEYDDEAQEDGVSQNEMAEEKTTPQLESHKQSNPSGHVVDHSREYAVA</sequence>
<feature type="region of interest" description="Disordered" evidence="4">
    <location>
        <begin position="280"/>
        <end position="349"/>
    </location>
</feature>
<dbReference type="EnsemblProtists" id="EKX38151">
    <property type="protein sequence ID" value="EKX38151"/>
    <property type="gene ID" value="GUITHDRAFT_115701"/>
</dbReference>
<dbReference type="EMBL" id="JH993051">
    <property type="protein sequence ID" value="EKX38151.1"/>
    <property type="molecule type" value="Genomic_DNA"/>
</dbReference>
<evidence type="ECO:0000256" key="3">
    <source>
        <dbReference type="PROSITE-ProRule" id="PRU00339"/>
    </source>
</evidence>
<dbReference type="AlphaFoldDB" id="L1IPD5"/>
<feature type="compositionally biased region" description="Acidic residues" evidence="4">
    <location>
        <begin position="280"/>
        <end position="310"/>
    </location>
</feature>
<evidence type="ECO:0000313" key="7">
    <source>
        <dbReference type="Proteomes" id="UP000011087"/>
    </source>
</evidence>
<dbReference type="HOGENOM" id="CLU_795575_0_0_1"/>
<comment type="similarity">
    <text evidence="2">Belongs to the APC3/CDC27 family.</text>
</comment>
<protein>
    <submittedName>
        <fullName evidence="5 6">Uncharacterized protein</fullName>
    </submittedName>
</protein>
<feature type="compositionally biased region" description="Polar residues" evidence="4">
    <location>
        <begin position="36"/>
        <end position="49"/>
    </location>
</feature>
<dbReference type="PaxDb" id="55529-EKX38151"/>
<dbReference type="InterPro" id="IPR019734">
    <property type="entry name" value="TPR_rpt"/>
</dbReference>
<dbReference type="Pfam" id="PF13432">
    <property type="entry name" value="TPR_16"/>
    <property type="match status" value="1"/>
</dbReference>
<dbReference type="eggNOG" id="KOG1124">
    <property type="taxonomic scope" value="Eukaryota"/>
</dbReference>
<accession>L1IPD5</accession>
<dbReference type="PANTHER" id="PTHR12558:SF13">
    <property type="entry name" value="CELL DIVISION CYCLE PROTEIN 27 HOMOLOG"/>
    <property type="match status" value="1"/>
</dbReference>
<gene>
    <name evidence="5" type="ORF">GUITHDRAFT_115701</name>
</gene>
<dbReference type="Gene3D" id="1.25.40.10">
    <property type="entry name" value="Tetratricopeptide repeat domain"/>
    <property type="match status" value="1"/>
</dbReference>